<reference evidence="5 6" key="1">
    <citation type="submission" date="2017-03" db="EMBL/GenBank/DDBJ databases">
        <title>Foreign affairs: Plasmid Transfer between Roseobacters and Rhizobia.</title>
        <authorList>
            <person name="Bartling P."/>
            <person name="Bunk B."/>
            <person name="Overmann J."/>
            <person name="Brinkmann H."/>
            <person name="Petersen J."/>
        </authorList>
    </citation>
    <scope>NUCLEOTIDE SEQUENCE [LARGE SCALE GENOMIC DNA]</scope>
    <source>
        <strain evidence="5 6">MACL11</strain>
    </source>
</reference>
<evidence type="ECO:0000256" key="2">
    <source>
        <dbReference type="ARBA" id="ARBA00023315"/>
    </source>
</evidence>
<sequence>MVALLLSSRARRRHRFAIQSADYLLRLPRTEDFEEWRTLRTRSRAFLQPWEPVWSAADMTRRGFRKRIARVNFEFDAGSGIQLFIFRRNPDRLVGGITIGLIRRGVAQNCMLGYWMGEEYAGKGHMFAALQLVIRYIFEELRLHRIEAACIPTNMRSASLLQKAGFTQEGYLHKYLRINGEWQDHHLFALLKDDYDRKGN</sequence>
<dbReference type="EMBL" id="CP020330">
    <property type="protein sequence ID" value="AQZ52680.1"/>
    <property type="molecule type" value="Genomic_DNA"/>
</dbReference>
<feature type="domain" description="N-acetyltransferase" evidence="4">
    <location>
        <begin position="23"/>
        <end position="194"/>
    </location>
</feature>
<dbReference type="GO" id="GO:0005737">
    <property type="term" value="C:cytoplasm"/>
    <property type="evidence" value="ECO:0007669"/>
    <property type="project" value="TreeGrafter"/>
</dbReference>
<dbReference type="AlphaFoldDB" id="A0A1U9Z4X7"/>
<dbReference type="SUPFAM" id="SSF55729">
    <property type="entry name" value="Acyl-CoA N-acyltransferases (Nat)"/>
    <property type="match status" value="1"/>
</dbReference>
<keyword evidence="1 5" id="KW-0808">Transferase</keyword>
<comment type="similarity">
    <text evidence="3">Belongs to the acetyltransferase family. RimJ subfamily.</text>
</comment>
<protein>
    <submittedName>
        <fullName evidence="5">Putative ribosomal N-acetyltransferase YdaF</fullName>
        <ecNumber evidence="5">2.3.1.-</ecNumber>
    </submittedName>
</protein>
<evidence type="ECO:0000313" key="5">
    <source>
        <dbReference type="EMBL" id="AQZ52680.1"/>
    </source>
</evidence>
<dbReference type="eggNOG" id="COG1670">
    <property type="taxonomic scope" value="Bacteria"/>
</dbReference>
<organism evidence="5 6">
    <name type="scientific">Martelella mediterranea DSM 17316</name>
    <dbReference type="NCBI Taxonomy" id="1122214"/>
    <lineage>
        <taxon>Bacteria</taxon>
        <taxon>Pseudomonadati</taxon>
        <taxon>Pseudomonadota</taxon>
        <taxon>Alphaproteobacteria</taxon>
        <taxon>Hyphomicrobiales</taxon>
        <taxon>Aurantimonadaceae</taxon>
        <taxon>Martelella</taxon>
    </lineage>
</organism>
<evidence type="ECO:0000256" key="3">
    <source>
        <dbReference type="ARBA" id="ARBA00038502"/>
    </source>
</evidence>
<dbReference type="EC" id="2.3.1.-" evidence="5"/>
<evidence type="ECO:0000259" key="4">
    <source>
        <dbReference type="PROSITE" id="PS51186"/>
    </source>
</evidence>
<dbReference type="OrthoDB" id="9801669at2"/>
<dbReference type="InterPro" id="IPR000182">
    <property type="entry name" value="GNAT_dom"/>
</dbReference>
<dbReference type="PANTHER" id="PTHR43792">
    <property type="entry name" value="GNAT FAMILY, PUTATIVE (AFU_ORTHOLOGUE AFUA_3G00765)-RELATED-RELATED"/>
    <property type="match status" value="1"/>
</dbReference>
<name>A0A1U9Z4X7_9HYPH</name>
<keyword evidence="2 5" id="KW-0012">Acyltransferase</keyword>
<dbReference type="PANTHER" id="PTHR43792:SF8">
    <property type="entry name" value="[RIBOSOMAL PROTEIN US5]-ALANINE N-ACETYLTRANSFERASE"/>
    <property type="match status" value="1"/>
</dbReference>
<dbReference type="InterPro" id="IPR051531">
    <property type="entry name" value="N-acetyltransferase"/>
</dbReference>
<dbReference type="PROSITE" id="PS51186">
    <property type="entry name" value="GNAT"/>
    <property type="match status" value="1"/>
</dbReference>
<gene>
    <name evidence="5" type="primary">ydaF_3</name>
    <name evidence="5" type="ORF">Mame_03373</name>
</gene>
<keyword evidence="6" id="KW-1185">Reference proteome</keyword>
<dbReference type="Pfam" id="PF13302">
    <property type="entry name" value="Acetyltransf_3"/>
    <property type="match status" value="1"/>
</dbReference>
<dbReference type="InterPro" id="IPR016181">
    <property type="entry name" value="Acyl_CoA_acyltransferase"/>
</dbReference>
<dbReference type="STRING" id="1122214.Mame_03373"/>
<dbReference type="Gene3D" id="3.40.630.30">
    <property type="match status" value="1"/>
</dbReference>
<evidence type="ECO:0000256" key="1">
    <source>
        <dbReference type="ARBA" id="ARBA00022679"/>
    </source>
</evidence>
<accession>A0A1U9Z4X7</accession>
<dbReference type="KEGG" id="mmed:Mame_03373"/>
<dbReference type="GO" id="GO:0008999">
    <property type="term" value="F:protein-N-terminal-alanine acetyltransferase activity"/>
    <property type="evidence" value="ECO:0007669"/>
    <property type="project" value="TreeGrafter"/>
</dbReference>
<evidence type="ECO:0000313" key="6">
    <source>
        <dbReference type="Proteomes" id="UP000191135"/>
    </source>
</evidence>
<proteinExistence type="inferred from homology"/>
<dbReference type="Proteomes" id="UP000191135">
    <property type="component" value="Chromosome"/>
</dbReference>